<evidence type="ECO:0000313" key="8">
    <source>
        <dbReference type="Proteomes" id="UP000654075"/>
    </source>
</evidence>
<sequence length="686" mass="75621">MPSLMRMICDTSKDSGVRSDCLWVVKELACSVWQMLVASSEQAYQVLHICMADPTDTVKAEAGAMLISLIDNIETKEERKPFATLIPEVSAVMAHLAASADSKQLNTLLQSLQSTTEVADFFKSHIGSHILPVLCGIAKSHKDEAARKYAFEAILCFLEGKTKAMLKVPNFVEQAVECAIFFMIQLEDDVEAWAAEDEDDGEDDEESHTFGKEAVDRICRSAQKVEAFPPVLDILKQAITKLFQSGEWKQVVAGISTLSMIAEYVDDEATVLQMMQGIKVQLGASHAFGAQACALLGMGRRGSVLRGPFRRSHRRYMGGNVVPGAFQHFGENVEREDLEPFVQPFMEKLGARLQSGNALNQKKAITFIAVIAGQVDDSFAPYYAPLMPVLKQVIQSTLHKVEERTLLGKCFECISLLARAVGKEGFRADAEQIMEAMISATKVANLPNNDPVKEYMMAASERICATMKEDFLPFVPHILPGVLEKFTLAPREFNGENPDAFNDDGNEVNLTLVQENGKVKIMIMYSSEIQDLKGALECVHTFVEGGQVQVVSELTLEFLKRVLPKFEAEELDQQGLKTSADGITVCLKKAGPGILGNDQVRHICQKSLTLLGESLKRRDESGRGPVKQQDEDGDVEDDGDDAEEEQALRISLCEVAGAVMQHHPDAFVAEIFASYLQVVQQWLGFA</sequence>
<dbReference type="GO" id="GO:0005737">
    <property type="term" value="C:cytoplasm"/>
    <property type="evidence" value="ECO:0007669"/>
    <property type="project" value="UniProtKB-SubCell"/>
</dbReference>
<dbReference type="InterPro" id="IPR040122">
    <property type="entry name" value="Importin_beta"/>
</dbReference>
<keyword evidence="5" id="KW-0653">Protein transport</keyword>
<evidence type="ECO:0000313" key="7">
    <source>
        <dbReference type="EMBL" id="CAE8592835.1"/>
    </source>
</evidence>
<dbReference type="GO" id="GO:0005634">
    <property type="term" value="C:nucleus"/>
    <property type="evidence" value="ECO:0007669"/>
    <property type="project" value="UniProtKB-SubCell"/>
</dbReference>
<evidence type="ECO:0000256" key="6">
    <source>
        <dbReference type="SAM" id="MobiDB-lite"/>
    </source>
</evidence>
<keyword evidence="2" id="KW-0813">Transport</keyword>
<dbReference type="SUPFAM" id="SSF48371">
    <property type="entry name" value="ARM repeat"/>
    <property type="match status" value="1"/>
</dbReference>
<dbReference type="InterPro" id="IPR011989">
    <property type="entry name" value="ARM-like"/>
</dbReference>
<dbReference type="GO" id="GO:0006606">
    <property type="term" value="P:protein import into nucleus"/>
    <property type="evidence" value="ECO:0007669"/>
    <property type="project" value="InterPro"/>
</dbReference>
<evidence type="ECO:0000256" key="3">
    <source>
        <dbReference type="ARBA" id="ARBA00022490"/>
    </source>
</evidence>
<name>A0A813DU09_POLGL</name>
<dbReference type="Gene3D" id="1.25.10.10">
    <property type="entry name" value="Leucine-rich Repeat Variant"/>
    <property type="match status" value="2"/>
</dbReference>
<dbReference type="PANTHER" id="PTHR10527">
    <property type="entry name" value="IMPORTIN BETA"/>
    <property type="match status" value="1"/>
</dbReference>
<dbReference type="Proteomes" id="UP000654075">
    <property type="component" value="Unassembled WGS sequence"/>
</dbReference>
<feature type="region of interest" description="Disordered" evidence="6">
    <location>
        <begin position="617"/>
        <end position="643"/>
    </location>
</feature>
<keyword evidence="4" id="KW-0677">Repeat</keyword>
<proteinExistence type="predicted"/>
<dbReference type="InterPro" id="IPR041653">
    <property type="entry name" value="Importin_rep_4"/>
</dbReference>
<dbReference type="OrthoDB" id="543373at2759"/>
<evidence type="ECO:0008006" key="9">
    <source>
        <dbReference type="Google" id="ProtNLM"/>
    </source>
</evidence>
<dbReference type="Pfam" id="PF18808">
    <property type="entry name" value="Importin_rep_4"/>
    <property type="match status" value="1"/>
</dbReference>
<organism evidence="7 8">
    <name type="scientific">Polarella glacialis</name>
    <name type="common">Dinoflagellate</name>
    <dbReference type="NCBI Taxonomy" id="89957"/>
    <lineage>
        <taxon>Eukaryota</taxon>
        <taxon>Sar</taxon>
        <taxon>Alveolata</taxon>
        <taxon>Dinophyceae</taxon>
        <taxon>Suessiales</taxon>
        <taxon>Suessiaceae</taxon>
        <taxon>Polarella</taxon>
    </lineage>
</organism>
<comment type="caution">
    <text evidence="7">The sequence shown here is derived from an EMBL/GenBank/DDBJ whole genome shotgun (WGS) entry which is preliminary data.</text>
</comment>
<keyword evidence="3" id="KW-0963">Cytoplasm</keyword>
<protein>
    <recommendedName>
        <fullName evidence="9">TOG domain-containing protein</fullName>
    </recommendedName>
</protein>
<evidence type="ECO:0000256" key="4">
    <source>
        <dbReference type="ARBA" id="ARBA00022737"/>
    </source>
</evidence>
<dbReference type="AlphaFoldDB" id="A0A813DU09"/>
<keyword evidence="8" id="KW-1185">Reference proteome</keyword>
<evidence type="ECO:0000256" key="2">
    <source>
        <dbReference type="ARBA" id="ARBA00022448"/>
    </source>
</evidence>
<evidence type="ECO:0000256" key="1">
    <source>
        <dbReference type="ARBA" id="ARBA00004496"/>
    </source>
</evidence>
<reference evidence="7" key="1">
    <citation type="submission" date="2021-02" db="EMBL/GenBank/DDBJ databases">
        <authorList>
            <person name="Dougan E. K."/>
            <person name="Rhodes N."/>
            <person name="Thang M."/>
            <person name="Chan C."/>
        </authorList>
    </citation>
    <scope>NUCLEOTIDE SEQUENCE</scope>
</reference>
<accession>A0A813DU09</accession>
<comment type="subcellular location">
    <subcellularLocation>
        <location evidence="1">Cytoplasm</location>
    </subcellularLocation>
</comment>
<feature type="compositionally biased region" description="Acidic residues" evidence="6">
    <location>
        <begin position="631"/>
        <end position="643"/>
    </location>
</feature>
<gene>
    <name evidence="7" type="ORF">PGLA1383_LOCUS11456</name>
</gene>
<dbReference type="InterPro" id="IPR016024">
    <property type="entry name" value="ARM-type_fold"/>
</dbReference>
<evidence type="ECO:0000256" key="5">
    <source>
        <dbReference type="ARBA" id="ARBA00022927"/>
    </source>
</evidence>
<dbReference type="EMBL" id="CAJNNV010005907">
    <property type="protein sequence ID" value="CAE8592835.1"/>
    <property type="molecule type" value="Genomic_DNA"/>
</dbReference>